<protein>
    <submittedName>
        <fullName evidence="1">Uncharacterized protein</fullName>
    </submittedName>
</protein>
<gene>
    <name evidence="1" type="ORF">BC936DRAFT_144253</name>
</gene>
<name>A0A433DCS2_9FUNG</name>
<organism evidence="1 2">
    <name type="scientific">Jimgerdemannia flammicorona</name>
    <dbReference type="NCBI Taxonomy" id="994334"/>
    <lineage>
        <taxon>Eukaryota</taxon>
        <taxon>Fungi</taxon>
        <taxon>Fungi incertae sedis</taxon>
        <taxon>Mucoromycota</taxon>
        <taxon>Mucoromycotina</taxon>
        <taxon>Endogonomycetes</taxon>
        <taxon>Endogonales</taxon>
        <taxon>Endogonaceae</taxon>
        <taxon>Jimgerdemannia</taxon>
    </lineage>
</organism>
<evidence type="ECO:0000313" key="2">
    <source>
        <dbReference type="Proteomes" id="UP000268093"/>
    </source>
</evidence>
<dbReference type="EMBL" id="RBNI01003159">
    <property type="protein sequence ID" value="RUP48643.1"/>
    <property type="molecule type" value="Genomic_DNA"/>
</dbReference>
<evidence type="ECO:0000313" key="1">
    <source>
        <dbReference type="EMBL" id="RUP48643.1"/>
    </source>
</evidence>
<sequence>MVSQTRENLVSKTTLYVLQIYLCASYRDTYVHLTERKKDYSVDFATDEAIQKTTQTEFVDCTILCIAHRLLTVIDYGQISWITARL</sequence>
<comment type="caution">
    <text evidence="1">The sequence shown here is derived from an EMBL/GenBank/DDBJ whole genome shotgun (WGS) entry which is preliminary data.</text>
</comment>
<keyword evidence="2" id="KW-1185">Reference proteome</keyword>
<dbReference type="AlphaFoldDB" id="A0A433DCS2"/>
<reference evidence="1 2" key="1">
    <citation type="journal article" date="2018" name="New Phytol.">
        <title>Phylogenomics of Endogonaceae and evolution of mycorrhizas within Mucoromycota.</title>
        <authorList>
            <person name="Chang Y."/>
            <person name="Desiro A."/>
            <person name="Na H."/>
            <person name="Sandor L."/>
            <person name="Lipzen A."/>
            <person name="Clum A."/>
            <person name="Barry K."/>
            <person name="Grigoriev I.V."/>
            <person name="Martin F.M."/>
            <person name="Stajich J.E."/>
            <person name="Smith M.E."/>
            <person name="Bonito G."/>
            <person name="Spatafora J.W."/>
        </authorList>
    </citation>
    <scope>NUCLEOTIDE SEQUENCE [LARGE SCALE GENOMIC DNA]</scope>
    <source>
        <strain evidence="1 2">GMNB39</strain>
    </source>
</reference>
<dbReference type="OrthoDB" id="6500128at2759"/>
<dbReference type="Proteomes" id="UP000268093">
    <property type="component" value="Unassembled WGS sequence"/>
</dbReference>
<proteinExistence type="predicted"/>
<accession>A0A433DCS2</accession>